<gene>
    <name evidence="2" type="ORF">RND71_031920</name>
</gene>
<keyword evidence="3" id="KW-1185">Reference proteome</keyword>
<reference evidence="2" key="1">
    <citation type="submission" date="2023-12" db="EMBL/GenBank/DDBJ databases">
        <title>Genome assembly of Anisodus tanguticus.</title>
        <authorList>
            <person name="Wang Y.-J."/>
        </authorList>
    </citation>
    <scope>NUCLEOTIDE SEQUENCE</scope>
    <source>
        <strain evidence="2">KB-2021</strain>
        <tissue evidence="2">Leaf</tissue>
    </source>
</reference>
<dbReference type="AlphaFoldDB" id="A0AAE1V642"/>
<evidence type="ECO:0000313" key="3">
    <source>
        <dbReference type="Proteomes" id="UP001291623"/>
    </source>
</evidence>
<accession>A0AAE1V642</accession>
<name>A0AAE1V642_9SOLA</name>
<organism evidence="2 3">
    <name type="scientific">Anisodus tanguticus</name>
    <dbReference type="NCBI Taxonomy" id="243964"/>
    <lineage>
        <taxon>Eukaryota</taxon>
        <taxon>Viridiplantae</taxon>
        <taxon>Streptophyta</taxon>
        <taxon>Embryophyta</taxon>
        <taxon>Tracheophyta</taxon>
        <taxon>Spermatophyta</taxon>
        <taxon>Magnoliopsida</taxon>
        <taxon>eudicotyledons</taxon>
        <taxon>Gunneridae</taxon>
        <taxon>Pentapetalae</taxon>
        <taxon>asterids</taxon>
        <taxon>lamiids</taxon>
        <taxon>Solanales</taxon>
        <taxon>Solanaceae</taxon>
        <taxon>Solanoideae</taxon>
        <taxon>Hyoscyameae</taxon>
        <taxon>Anisodus</taxon>
    </lineage>
</organism>
<proteinExistence type="predicted"/>
<evidence type="ECO:0000313" key="2">
    <source>
        <dbReference type="EMBL" id="KAK4349165.1"/>
    </source>
</evidence>
<feature type="region of interest" description="Disordered" evidence="1">
    <location>
        <begin position="1"/>
        <end position="23"/>
    </location>
</feature>
<protein>
    <submittedName>
        <fullName evidence="2">Uncharacterized protein</fullName>
    </submittedName>
</protein>
<dbReference type="EMBL" id="JAVYJV010000017">
    <property type="protein sequence ID" value="KAK4349165.1"/>
    <property type="molecule type" value="Genomic_DNA"/>
</dbReference>
<sequence>MLKKREVQHQNNEESDKDDESVVDKARVEIFQEENALETLEEQGRESVLEPAVDATLDRALVVSSGL</sequence>
<evidence type="ECO:0000256" key="1">
    <source>
        <dbReference type="SAM" id="MobiDB-lite"/>
    </source>
</evidence>
<comment type="caution">
    <text evidence="2">The sequence shown here is derived from an EMBL/GenBank/DDBJ whole genome shotgun (WGS) entry which is preliminary data.</text>
</comment>
<dbReference type="Proteomes" id="UP001291623">
    <property type="component" value="Unassembled WGS sequence"/>
</dbReference>